<feature type="compositionally biased region" description="Polar residues" evidence="2">
    <location>
        <begin position="53"/>
        <end position="70"/>
    </location>
</feature>
<dbReference type="InterPro" id="IPR021858">
    <property type="entry name" value="Fun_TF"/>
</dbReference>
<organism evidence="3 4">
    <name type="scientific">Coniochaeta ligniaria NRRL 30616</name>
    <dbReference type="NCBI Taxonomy" id="1408157"/>
    <lineage>
        <taxon>Eukaryota</taxon>
        <taxon>Fungi</taxon>
        <taxon>Dikarya</taxon>
        <taxon>Ascomycota</taxon>
        <taxon>Pezizomycotina</taxon>
        <taxon>Sordariomycetes</taxon>
        <taxon>Sordariomycetidae</taxon>
        <taxon>Coniochaetales</taxon>
        <taxon>Coniochaetaceae</taxon>
        <taxon>Coniochaeta</taxon>
    </lineage>
</organism>
<protein>
    <submittedName>
        <fullName evidence="3">Uncharacterized protein</fullName>
    </submittedName>
</protein>
<dbReference type="OrthoDB" id="4158087at2759"/>
<dbReference type="Pfam" id="PF11951">
    <property type="entry name" value="Fungal_trans_2"/>
    <property type="match status" value="1"/>
</dbReference>
<evidence type="ECO:0000256" key="1">
    <source>
        <dbReference type="ARBA" id="ARBA00023242"/>
    </source>
</evidence>
<keyword evidence="4" id="KW-1185">Reference proteome</keyword>
<reference evidence="3 4" key="1">
    <citation type="submission" date="2016-10" db="EMBL/GenBank/DDBJ databases">
        <title>Draft genome sequence of Coniochaeta ligniaria NRRL30616, a lignocellulolytic fungus for bioabatement of inhibitors in plant biomass hydrolysates.</title>
        <authorList>
            <consortium name="DOE Joint Genome Institute"/>
            <person name="Jimenez D.J."/>
            <person name="Hector R.E."/>
            <person name="Riley R."/>
            <person name="Sun H."/>
            <person name="Grigoriev I.V."/>
            <person name="Van Elsas J.D."/>
            <person name="Nichols N.N."/>
        </authorList>
    </citation>
    <scope>NUCLEOTIDE SEQUENCE [LARGE SCALE GENOMIC DNA]</scope>
    <source>
        <strain evidence="3 4">NRRL 30616</strain>
    </source>
</reference>
<gene>
    <name evidence="3" type="ORF">CONLIGDRAFT_516779</name>
</gene>
<dbReference type="PANTHER" id="PTHR37540:SF5">
    <property type="entry name" value="TRANSCRIPTION FACTOR DOMAIN-CONTAINING PROTEIN"/>
    <property type="match status" value="1"/>
</dbReference>
<name>A0A1J7JEM9_9PEZI</name>
<keyword evidence="1" id="KW-0539">Nucleus</keyword>
<dbReference type="AlphaFoldDB" id="A0A1J7JEM9"/>
<accession>A0A1J7JEM9</accession>
<evidence type="ECO:0000313" key="4">
    <source>
        <dbReference type="Proteomes" id="UP000182658"/>
    </source>
</evidence>
<dbReference type="Proteomes" id="UP000182658">
    <property type="component" value="Unassembled WGS sequence"/>
</dbReference>
<feature type="region of interest" description="Disordered" evidence="2">
    <location>
        <begin position="284"/>
        <end position="320"/>
    </location>
</feature>
<dbReference type="EMBL" id="KV875101">
    <property type="protein sequence ID" value="OIW26042.1"/>
    <property type="molecule type" value="Genomic_DNA"/>
</dbReference>
<dbReference type="PANTHER" id="PTHR37540">
    <property type="entry name" value="TRANSCRIPTION FACTOR (ACR-2), PUTATIVE-RELATED-RELATED"/>
    <property type="match status" value="1"/>
</dbReference>
<evidence type="ECO:0000313" key="3">
    <source>
        <dbReference type="EMBL" id="OIW26042.1"/>
    </source>
</evidence>
<feature type="compositionally biased region" description="Basic and acidic residues" evidence="2">
    <location>
        <begin position="299"/>
        <end position="312"/>
    </location>
</feature>
<dbReference type="STRING" id="1408157.A0A1J7JEM9"/>
<evidence type="ECO:0000256" key="2">
    <source>
        <dbReference type="SAM" id="MobiDB-lite"/>
    </source>
</evidence>
<sequence>MKRDRFVFLETDNRGQTKKSDRKLIRSQCMNGKNWRIGVLSTSDAESDVVGRPTSQELELRRSPSQQQTRYGPPNPSNDRADVLPAHLYEKLTQLAVPRVPNSDLSVLADNTDARARLHLFHFLTHAAHLIYPVELCIDFDLGQSNGIRWMFEDTTYLHYILYFSSAIDDAFRSRPPSKTTYYHMGRTITSLNEKLARSELHDSTVAVVSSLAIASAILTDYNAARAHFAGLQQIVQLRGGLEAFRHNLGLYIKLARVDLAYSLHTGQAPLFIHAGFLSHAQDNSITSLPPGDDQDPDAGDHYESSPDDDPHPNLPATLQPLLPDQRVTSVFSDLRRLSHKLNHRHRLRDSDFKLAICSIQYRLLSLESPPDNTLSECLRLSMLVYLTTTFEIPESAGQRYPHLSDRFRESCCAILSGGPTSGVWNDFAMWLLVIGGVSLYGTDETWLREHWRRVAPAGETWSVARKRVKRFLWIDALHDKLGEEMFEALNRDGVDQMARKTRGSAWWVSGWGVCPFEM</sequence>
<dbReference type="InParanoid" id="A0A1J7JEM9"/>
<proteinExistence type="predicted"/>
<feature type="region of interest" description="Disordered" evidence="2">
    <location>
        <begin position="46"/>
        <end position="80"/>
    </location>
</feature>